<evidence type="ECO:0000256" key="1">
    <source>
        <dbReference type="SAM" id="MobiDB-lite"/>
    </source>
</evidence>
<comment type="caution">
    <text evidence="2">The sequence shown here is derived from an EMBL/GenBank/DDBJ whole genome shotgun (WGS) entry which is preliminary data.</text>
</comment>
<reference evidence="2" key="1">
    <citation type="submission" date="2021-10" db="EMBL/GenBank/DDBJ databases">
        <authorList>
            <person name="Dean J.D."/>
            <person name="Kim M.K."/>
            <person name="Newey C.N."/>
            <person name="Stoker T.S."/>
            <person name="Thompson D.W."/>
            <person name="Grose J.H."/>
        </authorList>
    </citation>
    <scope>NUCLEOTIDE SEQUENCE</scope>
    <source>
        <strain evidence="2">BT178</strain>
    </source>
</reference>
<accession>A0ABS8AMR9</accession>
<keyword evidence="3" id="KW-1185">Reference proteome</keyword>
<protein>
    <recommendedName>
        <fullName evidence="4">Centromere protein J C-terminal domain-containing protein</fullName>
    </recommendedName>
</protein>
<feature type="compositionally biased region" description="Basic and acidic residues" evidence="1">
    <location>
        <begin position="187"/>
        <end position="196"/>
    </location>
</feature>
<dbReference type="PROSITE" id="PS51257">
    <property type="entry name" value="PROKAR_LIPOPROTEIN"/>
    <property type="match status" value="1"/>
</dbReference>
<dbReference type="RefSeq" id="WP_226171108.1">
    <property type="nucleotide sequence ID" value="NZ_JAJADR010000001.1"/>
</dbReference>
<evidence type="ECO:0000313" key="2">
    <source>
        <dbReference type="EMBL" id="MCB2406734.1"/>
    </source>
</evidence>
<dbReference type="Proteomes" id="UP001165296">
    <property type="component" value="Unassembled WGS sequence"/>
</dbReference>
<name>A0ABS8AMR9_9BACT</name>
<proteinExistence type="predicted"/>
<feature type="compositionally biased region" description="Basic and acidic residues" evidence="1">
    <location>
        <begin position="204"/>
        <end position="217"/>
    </location>
</feature>
<organism evidence="2 3">
    <name type="scientific">Hymenobacter lucidus</name>
    <dbReference type="NCBI Taxonomy" id="2880930"/>
    <lineage>
        <taxon>Bacteria</taxon>
        <taxon>Pseudomonadati</taxon>
        <taxon>Bacteroidota</taxon>
        <taxon>Cytophagia</taxon>
        <taxon>Cytophagales</taxon>
        <taxon>Hymenobacteraceae</taxon>
        <taxon>Hymenobacter</taxon>
    </lineage>
</organism>
<feature type="region of interest" description="Disordered" evidence="1">
    <location>
        <begin position="187"/>
        <end position="217"/>
    </location>
</feature>
<evidence type="ECO:0008006" key="4">
    <source>
        <dbReference type="Google" id="ProtNLM"/>
    </source>
</evidence>
<sequence length="217" mass="24017">MKNTLLALSCMAAITLGSSCNRDKAAAVDAATTPAADTAVVVDNDALYQEEGYRTADMVTNDLGITDTAQVRQVRRVYYTRAKRLGEVKTRYINDTTGQYAAIREVDTSTDNDIKTVFNDEARYNTYQSNRPRYYGYSDDGGTVVTTTETTTSTAARPARRGPRVVEYEKKKNGETKIEYSNGKTVKIDKDGDTKVEYPNGTKVKRDADDGQVKVKN</sequence>
<evidence type="ECO:0000313" key="3">
    <source>
        <dbReference type="Proteomes" id="UP001165296"/>
    </source>
</evidence>
<gene>
    <name evidence="2" type="ORF">LGH74_01975</name>
</gene>
<dbReference type="EMBL" id="JAJADR010000001">
    <property type="protein sequence ID" value="MCB2406734.1"/>
    <property type="molecule type" value="Genomic_DNA"/>
</dbReference>